<organism evidence="4 5">
    <name type="scientific">Ornithinimicrobium cerasi</name>
    <dbReference type="NCBI Taxonomy" id="2248773"/>
    <lineage>
        <taxon>Bacteria</taxon>
        <taxon>Bacillati</taxon>
        <taxon>Actinomycetota</taxon>
        <taxon>Actinomycetes</taxon>
        <taxon>Micrococcales</taxon>
        <taxon>Ornithinimicrobiaceae</taxon>
        <taxon>Ornithinimicrobium</taxon>
    </lineage>
</organism>
<evidence type="ECO:0000313" key="4">
    <source>
        <dbReference type="EMBL" id="SOC57979.1"/>
    </source>
</evidence>
<dbReference type="GO" id="GO:0015012">
    <property type="term" value="P:heparan sulfate proteoglycan biosynthetic process"/>
    <property type="evidence" value="ECO:0007669"/>
    <property type="project" value="InterPro"/>
</dbReference>
<feature type="chain" id="PRO_5012651133" evidence="2">
    <location>
        <begin position="28"/>
        <end position="585"/>
    </location>
</feature>
<dbReference type="GO" id="GO:0047464">
    <property type="term" value="F:heparosan-N-sulfate-glucuronate 5-epimerase activity"/>
    <property type="evidence" value="ECO:0007669"/>
    <property type="project" value="InterPro"/>
</dbReference>
<evidence type="ECO:0000256" key="1">
    <source>
        <dbReference type="SAM" id="MobiDB-lite"/>
    </source>
</evidence>
<sequence>MTRRWRTRAGVTAVALALLAGPVAATAVTGTGGESGATAYPEGTDEAWPDLHGVEGLTGGEAELGPAEVVPVPERLHEDPDVTGEPEVPGEPEVTGEPDGGEQPDATAADTTTPRPVDVPRARIGGFAEAPVELKQIPVGLQPYQSNRVNPVPFGRVDTTGVRVFRADWDGKVYDHPIAQAQYALNTLESYRLTGERQYLDVAIANAQRIIDRRHVIDGAWYFPYDFDFDLFRNGQGVLTAPWASGMASGQALSTFVRLHEVTGERRWRDAADATFRAFLQAPDGRGYFSSFVDTGGHLWLEEYSRYPVMSSERVLNGHMWSMYGLWDYWMMYDHDHPDAEWLFRGALRTLETTVLPGFRNPGWSSYYSLWQKQLGHTYHQHHQQQFLMLYRMSHDPLWISHADTYRSDFPEWRNTSGFAVITPRTTVAYRLDDSAVHIKDRTMRVLESRSLSFDRTTGAPFDRRGKIPGGPTVIRLSDGFLAGWWIVEGFDRAWSRGLVEYHAYVPVDAELYVDEDVRVAVYRYDAAGTQTGSKLVTLKAGATYPTDRSAYLAGRTSYQLTGGGLTGWWLAQQPLVELRQLPGR</sequence>
<reference evidence="5" key="1">
    <citation type="submission" date="2017-08" db="EMBL/GenBank/DDBJ databases">
        <authorList>
            <person name="Varghese N."/>
            <person name="Submissions S."/>
        </authorList>
    </citation>
    <scope>NUCLEOTIDE SEQUENCE [LARGE SCALE GENOMIC DNA]</scope>
    <source>
        <strain evidence="5">USBA17B2</strain>
    </source>
</reference>
<dbReference type="EMBL" id="OBQK01000019">
    <property type="protein sequence ID" value="SOC57979.1"/>
    <property type="molecule type" value="Genomic_DNA"/>
</dbReference>
<dbReference type="InterPro" id="IPR010598">
    <property type="entry name" value="C5-epim_C"/>
</dbReference>
<dbReference type="PANTHER" id="PTHR13174:SF3">
    <property type="entry name" value="D-GLUCURONYL C5-EPIMERASE"/>
    <property type="match status" value="1"/>
</dbReference>
<protein>
    <submittedName>
        <fullName evidence="4">D-glucuronyl C5-epimerase C-terminus</fullName>
    </submittedName>
</protein>
<dbReference type="Gene3D" id="1.50.10.20">
    <property type="match status" value="1"/>
</dbReference>
<dbReference type="AlphaFoldDB" id="A0A285VV93"/>
<accession>A0A285VV93</accession>
<gene>
    <name evidence="4" type="ORF">SAMN05421879_11927</name>
</gene>
<dbReference type="SUPFAM" id="SSF48208">
    <property type="entry name" value="Six-hairpin glycosidases"/>
    <property type="match status" value="1"/>
</dbReference>
<name>A0A285VV93_9MICO</name>
<dbReference type="RefSeq" id="WP_141401532.1">
    <property type="nucleotide sequence ID" value="NZ_OBQK01000019.1"/>
</dbReference>
<dbReference type="InterPro" id="IPR039721">
    <property type="entry name" value="C5-epimerase"/>
</dbReference>
<proteinExistence type="predicted"/>
<feature type="compositionally biased region" description="Acidic residues" evidence="1">
    <location>
        <begin position="81"/>
        <end position="102"/>
    </location>
</feature>
<dbReference type="GO" id="GO:0005975">
    <property type="term" value="P:carbohydrate metabolic process"/>
    <property type="evidence" value="ECO:0007669"/>
    <property type="project" value="InterPro"/>
</dbReference>
<dbReference type="Pfam" id="PF06662">
    <property type="entry name" value="C5-epim_C"/>
    <property type="match status" value="1"/>
</dbReference>
<evidence type="ECO:0000259" key="3">
    <source>
        <dbReference type="Pfam" id="PF06662"/>
    </source>
</evidence>
<feature type="region of interest" description="Disordered" evidence="1">
    <location>
        <begin position="71"/>
        <end position="119"/>
    </location>
</feature>
<keyword evidence="2" id="KW-0732">Signal</keyword>
<feature type="signal peptide" evidence="2">
    <location>
        <begin position="1"/>
        <end position="27"/>
    </location>
</feature>
<keyword evidence="5" id="KW-1185">Reference proteome</keyword>
<dbReference type="PANTHER" id="PTHR13174">
    <property type="entry name" value="D-GLUCURONYL C5-EPIMERASE"/>
    <property type="match status" value="1"/>
</dbReference>
<evidence type="ECO:0000313" key="5">
    <source>
        <dbReference type="Proteomes" id="UP000219688"/>
    </source>
</evidence>
<dbReference type="InterPro" id="IPR008928">
    <property type="entry name" value="6-hairpin_glycosidase_sf"/>
</dbReference>
<dbReference type="Proteomes" id="UP000219688">
    <property type="component" value="Unassembled WGS sequence"/>
</dbReference>
<evidence type="ECO:0000256" key="2">
    <source>
        <dbReference type="SAM" id="SignalP"/>
    </source>
</evidence>
<feature type="domain" description="D-glucuronyl C5-epimerase C-terminal" evidence="3">
    <location>
        <begin position="222"/>
        <end position="406"/>
    </location>
</feature>